<evidence type="ECO:0000313" key="2">
    <source>
        <dbReference type="Proteomes" id="UP000001235"/>
    </source>
</evidence>
<accession>D9SH12</accession>
<evidence type="ECO:0000313" key="1">
    <source>
        <dbReference type="EMBL" id="ADL55809.1"/>
    </source>
</evidence>
<dbReference type="EMBL" id="CP002159">
    <property type="protein sequence ID" value="ADL55809.1"/>
    <property type="molecule type" value="Genomic_DNA"/>
</dbReference>
<protein>
    <submittedName>
        <fullName evidence="1">Uncharacterized protein</fullName>
    </submittedName>
</protein>
<keyword evidence="2" id="KW-1185">Reference proteome</keyword>
<dbReference type="RefSeq" id="WP_013293747.1">
    <property type="nucleotide sequence ID" value="NC_014394.1"/>
</dbReference>
<proteinExistence type="predicted"/>
<gene>
    <name evidence="1" type="ordered locus">Galf_1798</name>
</gene>
<dbReference type="Proteomes" id="UP000001235">
    <property type="component" value="Chromosome"/>
</dbReference>
<reference evidence="1 2" key="1">
    <citation type="submission" date="2010-08" db="EMBL/GenBank/DDBJ databases">
        <title>Complete sequence of Gallionella capsiferriformans ES-2.</title>
        <authorList>
            <consortium name="US DOE Joint Genome Institute"/>
            <person name="Lucas S."/>
            <person name="Copeland A."/>
            <person name="Lapidus A."/>
            <person name="Cheng J.-F."/>
            <person name="Bruce D."/>
            <person name="Goodwin L."/>
            <person name="Pitluck S."/>
            <person name="Chertkov O."/>
            <person name="Davenport K.W."/>
            <person name="Detter J.C."/>
            <person name="Han C."/>
            <person name="Tapia R."/>
            <person name="Land M."/>
            <person name="Hauser L."/>
            <person name="Chang Y.-J."/>
            <person name="Jeffries C."/>
            <person name="Kyrpides N."/>
            <person name="Ivanova N."/>
            <person name="Mikhailova N."/>
            <person name="Shelobolina E.S."/>
            <person name="Picardal F."/>
            <person name="Roden E."/>
            <person name="Emerson D."/>
            <person name="Woyke T."/>
        </authorList>
    </citation>
    <scope>NUCLEOTIDE SEQUENCE [LARGE SCALE GENOMIC DNA]</scope>
    <source>
        <strain evidence="1 2">ES-2</strain>
    </source>
</reference>
<sequence>MTQVHTAALESAQRIEDYQRADIEAILSARVREFLDDFDTVKAYSLNKATPTEWDISGAVLKEGIDELLESFGGLGHYAGAIRSGAAHSWQ</sequence>
<dbReference type="HOGENOM" id="CLU_2422720_0_0_4"/>
<dbReference type="AlphaFoldDB" id="D9SH12"/>
<dbReference type="KEGG" id="gca:Galf_1798"/>
<organism evidence="1 2">
    <name type="scientific">Gallionella capsiferriformans (strain ES-2)</name>
    <name type="common">Gallionella ferruginea capsiferriformans (strain ES-2)</name>
    <dbReference type="NCBI Taxonomy" id="395494"/>
    <lineage>
        <taxon>Bacteria</taxon>
        <taxon>Pseudomonadati</taxon>
        <taxon>Pseudomonadota</taxon>
        <taxon>Betaproteobacteria</taxon>
        <taxon>Nitrosomonadales</taxon>
        <taxon>Gallionellaceae</taxon>
        <taxon>Gallionella</taxon>
    </lineage>
</organism>
<name>D9SH12_GALCS</name>